<comment type="similarity">
    <text evidence="1">Belongs to the bacterial ribosomal protein bS6 family.</text>
</comment>
<dbReference type="EMBL" id="UOFA01000155">
    <property type="protein sequence ID" value="VAW45052.1"/>
    <property type="molecule type" value="Genomic_DNA"/>
</dbReference>
<proteinExistence type="inferred from homology"/>
<dbReference type="HAMAP" id="MF_00360">
    <property type="entry name" value="Ribosomal_bS6"/>
    <property type="match status" value="1"/>
</dbReference>
<dbReference type="GO" id="GO:0070181">
    <property type="term" value="F:small ribosomal subunit rRNA binding"/>
    <property type="evidence" value="ECO:0007669"/>
    <property type="project" value="TreeGrafter"/>
</dbReference>
<evidence type="ECO:0000256" key="1">
    <source>
        <dbReference type="ARBA" id="ARBA00009512"/>
    </source>
</evidence>
<sequence length="187" mass="21020">MRHYEIVMLVHPDQSEQLPAMIERYSGMVTNSGGTVHRSEDWGRRQLAYSIQRLHKAHYYLLNIECSQEALDEMVDAFRFNDAILRHMVLGRKAAEATASPLKKMEDEKAKKATVEEVKAVEAKETAAKEAVKEEAVKEEAVKEEAVKEEVVTEEVVKEEAAKEEATTQAAATENTAKEAAKTTEKE</sequence>
<evidence type="ECO:0000313" key="3">
    <source>
        <dbReference type="EMBL" id="VAW45052.1"/>
    </source>
</evidence>
<name>A0A3B0W1B7_9ZZZZ</name>
<dbReference type="Pfam" id="PF01250">
    <property type="entry name" value="Ribosomal_S6"/>
    <property type="match status" value="1"/>
</dbReference>
<dbReference type="InterPro" id="IPR014717">
    <property type="entry name" value="Transl_elong_EF1B/ribsomal_bS6"/>
</dbReference>
<reference evidence="3" key="1">
    <citation type="submission" date="2018-06" db="EMBL/GenBank/DDBJ databases">
        <authorList>
            <person name="Zhirakovskaya E."/>
        </authorList>
    </citation>
    <scope>NUCLEOTIDE SEQUENCE</scope>
</reference>
<dbReference type="SUPFAM" id="SSF54995">
    <property type="entry name" value="Ribosomal protein S6"/>
    <property type="match status" value="1"/>
</dbReference>
<dbReference type="InterPro" id="IPR000529">
    <property type="entry name" value="Ribosomal_bS6"/>
</dbReference>
<gene>
    <name evidence="3" type="ORF">MNBD_GAMMA02-1333</name>
</gene>
<evidence type="ECO:0000256" key="2">
    <source>
        <dbReference type="SAM" id="MobiDB-lite"/>
    </source>
</evidence>
<dbReference type="CDD" id="cd00473">
    <property type="entry name" value="bS6"/>
    <property type="match status" value="1"/>
</dbReference>
<dbReference type="PANTHER" id="PTHR21011">
    <property type="entry name" value="MITOCHONDRIAL 28S RIBOSOMAL PROTEIN S6"/>
    <property type="match status" value="1"/>
</dbReference>
<dbReference type="GO" id="GO:0003735">
    <property type="term" value="F:structural constituent of ribosome"/>
    <property type="evidence" value="ECO:0007669"/>
    <property type="project" value="InterPro"/>
</dbReference>
<feature type="compositionally biased region" description="Basic and acidic residues" evidence="2">
    <location>
        <begin position="176"/>
        <end position="187"/>
    </location>
</feature>
<dbReference type="GO" id="GO:0022627">
    <property type="term" value="C:cytosolic small ribosomal subunit"/>
    <property type="evidence" value="ECO:0007669"/>
    <property type="project" value="TreeGrafter"/>
</dbReference>
<dbReference type="Gene3D" id="3.30.70.60">
    <property type="match status" value="1"/>
</dbReference>
<feature type="region of interest" description="Disordered" evidence="2">
    <location>
        <begin position="158"/>
        <end position="187"/>
    </location>
</feature>
<keyword evidence="3" id="KW-0687">Ribonucleoprotein</keyword>
<dbReference type="PANTHER" id="PTHR21011:SF1">
    <property type="entry name" value="SMALL RIBOSOMAL SUBUNIT PROTEIN BS6M"/>
    <property type="match status" value="1"/>
</dbReference>
<dbReference type="GO" id="GO:0006412">
    <property type="term" value="P:translation"/>
    <property type="evidence" value="ECO:0007669"/>
    <property type="project" value="InterPro"/>
</dbReference>
<organism evidence="3">
    <name type="scientific">hydrothermal vent metagenome</name>
    <dbReference type="NCBI Taxonomy" id="652676"/>
    <lineage>
        <taxon>unclassified sequences</taxon>
        <taxon>metagenomes</taxon>
        <taxon>ecological metagenomes</taxon>
    </lineage>
</organism>
<dbReference type="InterPro" id="IPR020814">
    <property type="entry name" value="Ribosomal_S6_plastid/chlpt"/>
</dbReference>
<protein>
    <submittedName>
        <fullName evidence="3">SSU ribosomal protein S6p</fullName>
    </submittedName>
</protein>
<dbReference type="NCBIfam" id="TIGR00166">
    <property type="entry name" value="S6"/>
    <property type="match status" value="1"/>
</dbReference>
<dbReference type="AlphaFoldDB" id="A0A3B0W1B7"/>
<keyword evidence="3" id="KW-0689">Ribosomal protein</keyword>
<dbReference type="InterPro" id="IPR035980">
    <property type="entry name" value="Ribosomal_bS6_sf"/>
</dbReference>
<accession>A0A3B0W1B7</accession>